<dbReference type="SUPFAM" id="SSF54593">
    <property type="entry name" value="Glyoxalase/Bleomycin resistance protein/Dihydroxybiphenyl dioxygenase"/>
    <property type="match status" value="1"/>
</dbReference>
<keyword evidence="1" id="KW-0479">Metal-binding</keyword>
<dbReference type="RefSeq" id="WP_229343575.1">
    <property type="nucleotide sequence ID" value="NZ_JAINUL010000001.1"/>
</dbReference>
<dbReference type="PANTHER" id="PTHR21366">
    <property type="entry name" value="GLYOXALASE FAMILY PROTEIN"/>
    <property type="match status" value="1"/>
</dbReference>
<sequence length="131" mass="14565">MKYERLDHTVLTVNDIDATVDFYSRVLGMEVITFSMLVDNRKALRFGDTKINLHEVGKEIAPHAQNPGPGTEHLCFIVTDPIEEVISHMEAEGAVIESGPVERVGVLGPINSVYVRDPDGNLLELSNHIER</sequence>
<dbReference type="Gene3D" id="3.10.180.10">
    <property type="entry name" value="2,3-Dihydroxybiphenyl 1,2-Dioxygenase, domain 1"/>
    <property type="match status" value="1"/>
</dbReference>
<dbReference type="PROSITE" id="PS00934">
    <property type="entry name" value="GLYOXALASE_I_1"/>
    <property type="match status" value="1"/>
</dbReference>
<accession>A0ABS8EHP2</accession>
<evidence type="ECO:0000313" key="3">
    <source>
        <dbReference type="EMBL" id="MCC0100224.1"/>
    </source>
</evidence>
<dbReference type="InterPro" id="IPR004360">
    <property type="entry name" value="Glyas_Fos-R_dOase_dom"/>
</dbReference>
<dbReference type="Pfam" id="PF00903">
    <property type="entry name" value="Glyoxalase"/>
    <property type="match status" value="1"/>
</dbReference>
<dbReference type="InterPro" id="IPR029068">
    <property type="entry name" value="Glyas_Bleomycin-R_OHBP_Dase"/>
</dbReference>
<dbReference type="InterPro" id="IPR037523">
    <property type="entry name" value="VOC_core"/>
</dbReference>
<evidence type="ECO:0000256" key="1">
    <source>
        <dbReference type="ARBA" id="ARBA00022723"/>
    </source>
</evidence>
<dbReference type="EMBL" id="JAINUL010000001">
    <property type="protein sequence ID" value="MCC0100224.1"/>
    <property type="molecule type" value="Genomic_DNA"/>
</dbReference>
<dbReference type="Proteomes" id="UP001520654">
    <property type="component" value="Unassembled WGS sequence"/>
</dbReference>
<name>A0ABS8EHP2_9ACTN</name>
<comment type="caution">
    <text evidence="3">The sequence shown here is derived from an EMBL/GenBank/DDBJ whole genome shotgun (WGS) entry which is preliminary data.</text>
</comment>
<dbReference type="InterPro" id="IPR050383">
    <property type="entry name" value="GlyoxalaseI/FosfomycinResist"/>
</dbReference>
<evidence type="ECO:0000313" key="4">
    <source>
        <dbReference type="Proteomes" id="UP001520654"/>
    </source>
</evidence>
<dbReference type="CDD" id="cd07253">
    <property type="entry name" value="GLOD5"/>
    <property type="match status" value="1"/>
</dbReference>
<dbReference type="PANTHER" id="PTHR21366:SF14">
    <property type="entry name" value="GLYOXALASE DOMAIN-CONTAINING PROTEIN 5"/>
    <property type="match status" value="1"/>
</dbReference>
<reference evidence="3 4" key="1">
    <citation type="submission" date="2021-08" db="EMBL/GenBank/DDBJ databases">
        <title>Genomic Architecture of Streptomyces flavotricini NGL1 and Streptomyces erythrochromogenes HMS4 With Differential Plant Beneficial attributes and laccase production capabilities.</title>
        <authorList>
            <person name="Salwan R."/>
            <person name="Kaur R."/>
            <person name="Sharma V."/>
        </authorList>
    </citation>
    <scope>NUCLEOTIDE SEQUENCE [LARGE SCALE GENOMIC DNA]</scope>
    <source>
        <strain evidence="3 4">NGL1</strain>
    </source>
</reference>
<protein>
    <submittedName>
        <fullName evidence="3">VOC family protein</fullName>
    </submittedName>
</protein>
<proteinExistence type="predicted"/>
<dbReference type="PROSITE" id="PS51819">
    <property type="entry name" value="VOC"/>
    <property type="match status" value="1"/>
</dbReference>
<dbReference type="InterPro" id="IPR018146">
    <property type="entry name" value="Glyoxalase_1_CS"/>
</dbReference>
<organism evidence="3 4">
    <name type="scientific">Streptomyces flavotricini</name>
    <dbReference type="NCBI Taxonomy" id="66888"/>
    <lineage>
        <taxon>Bacteria</taxon>
        <taxon>Bacillati</taxon>
        <taxon>Actinomycetota</taxon>
        <taxon>Actinomycetes</taxon>
        <taxon>Kitasatosporales</taxon>
        <taxon>Streptomycetaceae</taxon>
        <taxon>Streptomyces</taxon>
    </lineage>
</organism>
<keyword evidence="4" id="KW-1185">Reference proteome</keyword>
<evidence type="ECO:0000259" key="2">
    <source>
        <dbReference type="PROSITE" id="PS51819"/>
    </source>
</evidence>
<gene>
    <name evidence="3" type="ORF">K7B10_36700</name>
</gene>
<feature type="domain" description="VOC" evidence="2">
    <location>
        <begin position="5"/>
        <end position="128"/>
    </location>
</feature>